<comment type="subunit">
    <text evidence="13">Component of the ATP synthase complex composed at least of ATP5F1A/subunit alpha, ATP5F1B/subunit beta, ATP5MC1/subunit c (homooctomer), MT-ATP6/subunit a, MT-ATP8/subunit 8, ATP5ME/subunit e, ATP5MF/subunit f, ATP5MG/subunit g, ATP5MK/subunit k, ATP5MJ/subunit j, ATP5F1C/subunit gamma, ATP5F1D/subunit delta, ATP5F1E/subunit epsilon, ATP5PF/subunit F6, ATP5PB/subunit b, ATP5PD/subunit d, ATP5PO/subunit OSCP. ATP synthase complex consists of a soluble F(1) head domain (subunits alpha(3) and beta(3)) - the catalytic core - and a membrane F(0) domain - the membrane proton channel (subunits c, a, 8, e, f, g, k and j). These two domains are linked by a central stalk (subunits gamma, delta, and epsilon) rotating inside the F1 region and a stationary peripheral stalk (subunits F6, b, d, and OSCP).</text>
</comment>
<evidence type="ECO:0000256" key="6">
    <source>
        <dbReference type="ARBA" id="ARBA00022792"/>
    </source>
</evidence>
<dbReference type="EMBL" id="JAODUO010000988">
    <property type="protein sequence ID" value="KAK2172157.1"/>
    <property type="molecule type" value="Genomic_DNA"/>
</dbReference>
<dbReference type="Pfam" id="PF05680">
    <property type="entry name" value="ATP-synt_E"/>
    <property type="match status" value="1"/>
</dbReference>
<evidence type="ECO:0000256" key="9">
    <source>
        <dbReference type="ARBA" id="ARBA00023128"/>
    </source>
</evidence>
<dbReference type="GO" id="GO:0045259">
    <property type="term" value="C:proton-transporting ATP synthase complex"/>
    <property type="evidence" value="ECO:0007669"/>
    <property type="project" value="UniProtKB-UniRule"/>
</dbReference>
<keyword evidence="10" id="KW-0472">Membrane</keyword>
<name>A0AAD9KJ83_RIDPI</name>
<comment type="subcellular location">
    <subcellularLocation>
        <location evidence="1 15">Mitochondrion inner membrane</location>
    </subcellularLocation>
</comment>
<keyword evidence="4 15" id="KW-0138">CF(0)</keyword>
<dbReference type="PANTHER" id="PTHR12427">
    <property type="entry name" value="ATP SYNTHASE E CHAIN, MITOCHONDRIAL"/>
    <property type="match status" value="1"/>
</dbReference>
<evidence type="ECO:0000256" key="8">
    <source>
        <dbReference type="ARBA" id="ARBA00023065"/>
    </source>
</evidence>
<keyword evidence="8 15" id="KW-0406">Ion transport</keyword>
<keyword evidence="11 15" id="KW-0066">ATP synthesis</keyword>
<evidence type="ECO:0000256" key="4">
    <source>
        <dbReference type="ARBA" id="ARBA00022547"/>
    </source>
</evidence>
<gene>
    <name evidence="16" type="ORF">NP493_989g02000</name>
</gene>
<protein>
    <recommendedName>
        <fullName evidence="14 15">ATP synthase F(0) complex subunit e, mitochondrial</fullName>
    </recommendedName>
</protein>
<evidence type="ECO:0000256" key="3">
    <source>
        <dbReference type="ARBA" id="ARBA00022448"/>
    </source>
</evidence>
<dbReference type="GO" id="GO:0015986">
    <property type="term" value="P:proton motive force-driven ATP synthesis"/>
    <property type="evidence" value="ECO:0007669"/>
    <property type="project" value="InterPro"/>
</dbReference>
<evidence type="ECO:0000256" key="12">
    <source>
        <dbReference type="ARBA" id="ARBA00057306"/>
    </source>
</evidence>
<reference evidence="16" key="1">
    <citation type="journal article" date="2023" name="Mol. Biol. Evol.">
        <title>Third-Generation Sequencing Reveals the Adaptive Role of the Epigenome in Three Deep-Sea Polychaetes.</title>
        <authorList>
            <person name="Perez M."/>
            <person name="Aroh O."/>
            <person name="Sun Y."/>
            <person name="Lan Y."/>
            <person name="Juniper S.K."/>
            <person name="Young C.R."/>
            <person name="Angers B."/>
            <person name="Qian P.Y."/>
        </authorList>
    </citation>
    <scope>NUCLEOTIDE SEQUENCE</scope>
    <source>
        <strain evidence="16">R07B-5</strain>
    </source>
</reference>
<evidence type="ECO:0000256" key="15">
    <source>
        <dbReference type="RuleBase" id="RU367005"/>
    </source>
</evidence>
<evidence type="ECO:0000256" key="10">
    <source>
        <dbReference type="ARBA" id="ARBA00023136"/>
    </source>
</evidence>
<evidence type="ECO:0000256" key="14">
    <source>
        <dbReference type="ARBA" id="ARBA00074682"/>
    </source>
</evidence>
<evidence type="ECO:0000256" key="13">
    <source>
        <dbReference type="ARBA" id="ARBA00064647"/>
    </source>
</evidence>
<dbReference type="AlphaFoldDB" id="A0AAD9KJ83"/>
<comment type="subunit">
    <text evidence="15">F-type ATPases have 2 components, CF(1) - the catalytic core - and CF(0) - the membrane proton channel. CF(1) and CF(0) have multiple subunits.</text>
</comment>
<keyword evidence="5 15" id="KW-0375">Hydrogen ion transport</keyword>
<evidence type="ECO:0000256" key="1">
    <source>
        <dbReference type="ARBA" id="ARBA00004273"/>
    </source>
</evidence>
<evidence type="ECO:0000256" key="7">
    <source>
        <dbReference type="ARBA" id="ARBA00022990"/>
    </source>
</evidence>
<keyword evidence="9 15" id="KW-0496">Mitochondrion</keyword>
<evidence type="ECO:0000256" key="5">
    <source>
        <dbReference type="ARBA" id="ARBA00022781"/>
    </source>
</evidence>
<keyword evidence="7" id="KW-0007">Acetylation</keyword>
<comment type="caution">
    <text evidence="16">The sequence shown here is derived from an EMBL/GenBank/DDBJ whole genome shotgun (WGS) entry which is preliminary data.</text>
</comment>
<evidence type="ECO:0000256" key="11">
    <source>
        <dbReference type="ARBA" id="ARBA00023310"/>
    </source>
</evidence>
<dbReference type="InterPro" id="IPR008386">
    <property type="entry name" value="ATP_synth_F0_esu_mt"/>
</dbReference>
<dbReference type="Proteomes" id="UP001209878">
    <property type="component" value="Unassembled WGS sequence"/>
</dbReference>
<organism evidence="16 17">
    <name type="scientific">Ridgeia piscesae</name>
    <name type="common">Tubeworm</name>
    <dbReference type="NCBI Taxonomy" id="27915"/>
    <lineage>
        <taxon>Eukaryota</taxon>
        <taxon>Metazoa</taxon>
        <taxon>Spiralia</taxon>
        <taxon>Lophotrochozoa</taxon>
        <taxon>Annelida</taxon>
        <taxon>Polychaeta</taxon>
        <taxon>Sedentaria</taxon>
        <taxon>Canalipalpata</taxon>
        <taxon>Sabellida</taxon>
        <taxon>Siboglinidae</taxon>
        <taxon>Ridgeia</taxon>
    </lineage>
</organism>
<evidence type="ECO:0000313" key="16">
    <source>
        <dbReference type="EMBL" id="KAK2172157.1"/>
    </source>
</evidence>
<keyword evidence="6 15" id="KW-0999">Mitochondrion inner membrane</keyword>
<evidence type="ECO:0000256" key="2">
    <source>
        <dbReference type="ARBA" id="ARBA00007333"/>
    </source>
</evidence>
<evidence type="ECO:0000313" key="17">
    <source>
        <dbReference type="Proteomes" id="UP001209878"/>
    </source>
</evidence>
<dbReference type="GO" id="GO:0005743">
    <property type="term" value="C:mitochondrial inner membrane"/>
    <property type="evidence" value="ECO:0007669"/>
    <property type="project" value="UniProtKB-SubCell"/>
</dbReference>
<sequence>MTTLAAPRAVSPFIRACRWGALVTGVTYGFLRYAYLNKKEVRIQAREKDVRARIAAREAANKEELSRREMEILAKEVGSEF</sequence>
<comment type="similarity">
    <text evidence="2 15">Belongs to the ATPase e subunit family.</text>
</comment>
<comment type="function">
    <text evidence="12 15">Subunit e, of the mitochondrial membrane ATP synthase complex (F(1)F(0) ATP synthase or Complex V) that produces ATP from ADP in the presence of a proton gradient across the membrane which is generated by electron transport complexes of the respiratory chain. ATP synthase complex consist of a soluble F(1) head domain - the catalytic core - and a membrane F(1) domain - the membrane proton channel. These two domains are linked by a central stalk rotating inside the F(1) region and a stationary peripheral stalk. During catalysis, ATP synthesis in the catalytic domain of F(1) is coupled via a rotary mechanism of the central stalk subunits to proton translocation. In vivo, can only synthesize ATP although its ATP hydrolase activity can be activated artificially in vitro. Part of the complex F(0) domain.</text>
</comment>
<dbReference type="GO" id="GO:0015078">
    <property type="term" value="F:proton transmembrane transporter activity"/>
    <property type="evidence" value="ECO:0007669"/>
    <property type="project" value="InterPro"/>
</dbReference>
<keyword evidence="3 15" id="KW-0813">Transport</keyword>
<proteinExistence type="inferred from homology"/>
<accession>A0AAD9KJ83</accession>
<dbReference type="PANTHER" id="PTHR12427:SF1">
    <property type="entry name" value="ATP SYNTHASE SUBUNIT E, MITOCHONDRIAL"/>
    <property type="match status" value="1"/>
</dbReference>
<keyword evidence="17" id="KW-1185">Reference proteome</keyword>